<reference evidence="8 9" key="1">
    <citation type="submission" date="2018-05" db="EMBL/GenBank/DDBJ databases">
        <title>Coraliomargarita sinensis sp. nov., isolated from a marine solar saltern.</title>
        <authorList>
            <person name="Zhou L.Y."/>
        </authorList>
    </citation>
    <scope>NUCLEOTIDE SEQUENCE [LARGE SCALE GENOMIC DNA]</scope>
    <source>
        <strain evidence="8 9">WN38</strain>
    </source>
</reference>
<gene>
    <name evidence="8" type="ORF">DDZ13_02645</name>
</gene>
<feature type="domain" description="Helicase C-terminal" evidence="7">
    <location>
        <begin position="213"/>
        <end position="375"/>
    </location>
</feature>
<dbReference type="InterPro" id="IPR013689">
    <property type="entry name" value="RNA_helicase_ATP-dep_HrpB_C"/>
</dbReference>
<dbReference type="InterPro" id="IPR014001">
    <property type="entry name" value="Helicase_ATP-bd"/>
</dbReference>
<dbReference type="GO" id="GO:0004386">
    <property type="term" value="F:helicase activity"/>
    <property type="evidence" value="ECO:0007669"/>
    <property type="project" value="UniProtKB-KW"/>
</dbReference>
<feature type="domain" description="Helicase ATP-binding" evidence="6">
    <location>
        <begin position="18"/>
        <end position="181"/>
    </location>
</feature>
<dbReference type="CDD" id="cd18791">
    <property type="entry name" value="SF2_C_RHA"/>
    <property type="match status" value="1"/>
</dbReference>
<dbReference type="PIRSF" id="PIRSF005496">
    <property type="entry name" value="ATP_hel_hrpB"/>
    <property type="match status" value="1"/>
</dbReference>
<dbReference type="SMART" id="SM00487">
    <property type="entry name" value="DEXDc"/>
    <property type="match status" value="1"/>
</dbReference>
<dbReference type="SMART" id="SM00847">
    <property type="entry name" value="HA2"/>
    <property type="match status" value="1"/>
</dbReference>
<evidence type="ECO:0000259" key="6">
    <source>
        <dbReference type="PROSITE" id="PS51192"/>
    </source>
</evidence>
<dbReference type="PANTHER" id="PTHR43519:SF1">
    <property type="entry name" value="ATP-DEPENDENT RNA HELICASE HRPB"/>
    <property type="match status" value="1"/>
</dbReference>
<dbReference type="PROSITE" id="PS51192">
    <property type="entry name" value="HELICASE_ATP_BIND_1"/>
    <property type="match status" value="1"/>
</dbReference>
<keyword evidence="2" id="KW-0378">Hydrolase</keyword>
<dbReference type="InterPro" id="IPR048333">
    <property type="entry name" value="HA2_WH"/>
</dbReference>
<dbReference type="CDD" id="cd17917">
    <property type="entry name" value="DEXHc_RHA-like"/>
    <property type="match status" value="1"/>
</dbReference>
<dbReference type="Gene3D" id="1.20.120.1080">
    <property type="match status" value="1"/>
</dbReference>
<feature type="region of interest" description="Disordered" evidence="5">
    <location>
        <begin position="527"/>
        <end position="561"/>
    </location>
</feature>
<dbReference type="RefSeq" id="WP_110130262.1">
    <property type="nucleotide sequence ID" value="NZ_QHJQ01000002.1"/>
</dbReference>
<dbReference type="InterPro" id="IPR010225">
    <property type="entry name" value="HrpB"/>
</dbReference>
<dbReference type="InterPro" id="IPR011545">
    <property type="entry name" value="DEAD/DEAH_box_helicase_dom"/>
</dbReference>
<dbReference type="GO" id="GO:0003676">
    <property type="term" value="F:nucleic acid binding"/>
    <property type="evidence" value="ECO:0007669"/>
    <property type="project" value="InterPro"/>
</dbReference>
<dbReference type="Pfam" id="PF21010">
    <property type="entry name" value="HA2_C"/>
    <property type="match status" value="1"/>
</dbReference>
<evidence type="ECO:0000256" key="4">
    <source>
        <dbReference type="ARBA" id="ARBA00022840"/>
    </source>
</evidence>
<evidence type="ECO:0000256" key="2">
    <source>
        <dbReference type="ARBA" id="ARBA00022801"/>
    </source>
</evidence>
<dbReference type="InterPro" id="IPR007502">
    <property type="entry name" value="Helicase-assoc_dom"/>
</dbReference>
<dbReference type="FunCoup" id="A0A317ZIC6">
    <property type="interactions" value="107"/>
</dbReference>
<dbReference type="Pfam" id="PF00271">
    <property type="entry name" value="Helicase_C"/>
    <property type="match status" value="1"/>
</dbReference>
<name>A0A317ZIC6_9BACT</name>
<dbReference type="FunFam" id="3.40.50.300:FF:002125">
    <property type="entry name" value="ATP-dependent helicase HrpB"/>
    <property type="match status" value="1"/>
</dbReference>
<dbReference type="Pfam" id="PF04408">
    <property type="entry name" value="WHD_HA2"/>
    <property type="match status" value="1"/>
</dbReference>
<dbReference type="Pfam" id="PF08482">
    <property type="entry name" value="HrpB_C"/>
    <property type="match status" value="1"/>
</dbReference>
<dbReference type="Gene3D" id="3.40.50.300">
    <property type="entry name" value="P-loop containing nucleotide triphosphate hydrolases"/>
    <property type="match status" value="2"/>
</dbReference>
<keyword evidence="1" id="KW-0547">Nucleotide-binding</keyword>
<organism evidence="8 9">
    <name type="scientific">Coraliomargarita sinensis</name>
    <dbReference type="NCBI Taxonomy" id="2174842"/>
    <lineage>
        <taxon>Bacteria</taxon>
        <taxon>Pseudomonadati</taxon>
        <taxon>Verrucomicrobiota</taxon>
        <taxon>Opitutia</taxon>
        <taxon>Puniceicoccales</taxon>
        <taxon>Coraliomargaritaceae</taxon>
        <taxon>Coraliomargarita</taxon>
    </lineage>
</organism>
<keyword evidence="9" id="KW-1185">Reference proteome</keyword>
<accession>A0A317ZIC6</accession>
<proteinExistence type="predicted"/>
<dbReference type="SMART" id="SM00490">
    <property type="entry name" value="HELICc"/>
    <property type="match status" value="1"/>
</dbReference>
<evidence type="ECO:0000256" key="1">
    <source>
        <dbReference type="ARBA" id="ARBA00022741"/>
    </source>
</evidence>
<evidence type="ECO:0000313" key="9">
    <source>
        <dbReference type="Proteomes" id="UP000247099"/>
    </source>
</evidence>
<dbReference type="AlphaFoldDB" id="A0A317ZIC6"/>
<dbReference type="PROSITE" id="PS51194">
    <property type="entry name" value="HELICASE_CTER"/>
    <property type="match status" value="1"/>
</dbReference>
<evidence type="ECO:0000259" key="7">
    <source>
        <dbReference type="PROSITE" id="PS51194"/>
    </source>
</evidence>
<dbReference type="InterPro" id="IPR001650">
    <property type="entry name" value="Helicase_C-like"/>
</dbReference>
<evidence type="ECO:0000256" key="3">
    <source>
        <dbReference type="ARBA" id="ARBA00022806"/>
    </source>
</evidence>
<dbReference type="GO" id="GO:0016787">
    <property type="term" value="F:hydrolase activity"/>
    <property type="evidence" value="ECO:0007669"/>
    <property type="project" value="UniProtKB-KW"/>
</dbReference>
<keyword evidence="3 8" id="KW-0347">Helicase</keyword>
<protein>
    <submittedName>
        <fullName evidence="8">Helicase</fullName>
    </submittedName>
</protein>
<keyword evidence="4" id="KW-0067">ATP-binding</keyword>
<sequence>MLEQNPPLPIYEVADPLVEGLRAHGRLVLSAPTGSGKSTQVPQILIDRAGIEGEVVVLQPRRLAARLLAKRVAAERGVQLGEEVGYQIRFENRVSARTRIRFVTEAILLRQILQDPSLKGVGAVVFDEFHERHLTSDLSLACALQSVQRQRPDLKLVVMSATLDIEQMEDFLQPCARIEAGGRLYPVEVDYAGASLGREAAPVWERAARAFKQLQRDGLRGDALVFMPGAFEIRKTIAAIEALPESRGFEVLPLYGELPPEAQDRAVRTGDGPKVIVSTNVAETSITIEGVRAVIDGGLARIARYDARRGINSILIEQISQASAEQRKGRAGRTGPGRCIRLWSEAEHEARPGHETPEVKRVDLAETLLMLSVAGVTDVDAFPWFESPETTALQRGKHLLHDLGAVDSMGAVTDMGRRMSVFPLHPRYARMLIEAERLGVLPDAALVAGISQGRPFYRASREDLVRREQIRQVEDQVDERSDYFLLLRAFELARAAKFKPPACSELGIHGVAARQAGESARQILQLAPREGRARSSSREHEEEGCPPARPGQSPALPKEGKTASAAEDALCRCLFLAFADHLCLRIDKGTRRCKMVHGRSGELRRESLVESPLFVAAELEERELRGEVTVLLGLATAVEPEWLSEYFPEDMSEGCLTEYDPSTRRVSTKRQTRFRDLVLEEKEGGEVDPGQAAGLLAEEVVSGRLNLKKWNAGVEHWIQRVNFVARHCPETEVAPIDEEARQLLIEQICHGASSYKEIKDREVLPTVKEWILPEQHYYIETYAPENIGLPRRNRPVKLRYESDGRAFIASKLQDFYDVKGETLRIANGRVPLVIELLAPNGRPAHVTDDLDGFWDGAYQQVRKDLAGRYPKHEWR</sequence>
<feature type="compositionally biased region" description="Basic and acidic residues" evidence="5">
    <location>
        <begin position="529"/>
        <end position="543"/>
    </location>
</feature>
<dbReference type="OrthoDB" id="9808833at2"/>
<dbReference type="InParanoid" id="A0A317ZIC6"/>
<comment type="caution">
    <text evidence="8">The sequence shown here is derived from an EMBL/GenBank/DDBJ whole genome shotgun (WGS) entry which is preliminary data.</text>
</comment>
<evidence type="ECO:0000313" key="8">
    <source>
        <dbReference type="EMBL" id="PXA05260.1"/>
    </source>
</evidence>
<dbReference type="Proteomes" id="UP000247099">
    <property type="component" value="Unassembled WGS sequence"/>
</dbReference>
<dbReference type="Pfam" id="PF00270">
    <property type="entry name" value="DEAD"/>
    <property type="match status" value="1"/>
</dbReference>
<dbReference type="InterPro" id="IPR027417">
    <property type="entry name" value="P-loop_NTPase"/>
</dbReference>
<dbReference type="GO" id="GO:0005524">
    <property type="term" value="F:ATP binding"/>
    <property type="evidence" value="ECO:0007669"/>
    <property type="project" value="UniProtKB-KW"/>
</dbReference>
<evidence type="ECO:0000256" key="5">
    <source>
        <dbReference type="SAM" id="MobiDB-lite"/>
    </source>
</evidence>
<dbReference type="SUPFAM" id="SSF52540">
    <property type="entry name" value="P-loop containing nucleoside triphosphate hydrolases"/>
    <property type="match status" value="1"/>
</dbReference>
<dbReference type="EMBL" id="QHJQ01000002">
    <property type="protein sequence ID" value="PXA05260.1"/>
    <property type="molecule type" value="Genomic_DNA"/>
</dbReference>
<dbReference type="PANTHER" id="PTHR43519">
    <property type="entry name" value="ATP-DEPENDENT RNA HELICASE HRPB"/>
    <property type="match status" value="1"/>
</dbReference>